<dbReference type="InterPro" id="IPR050121">
    <property type="entry name" value="Cytochrome_P450_monoxygenase"/>
</dbReference>
<evidence type="ECO:0000313" key="6">
    <source>
        <dbReference type="Proteomes" id="UP000318288"/>
    </source>
</evidence>
<sequence>MPDLPNGPHGKWRTTWGIIQNPRRLFNKCVQQFGDPFLMRAINGNVVVTDRPDLVEQIFRADPDTFSVFASEGIRPILGAGSLLMMEGPPHRAERKRVAPPLHGDRMKAYGEAMQSIALATGRNYSDGREFTGIRLGTEISLDVILQTVLGADSNQLMNEFRHSTRGVLDRSLPILFFSPKTQFSLLGFSPMDRLRVVQAKLREQIKQEVQRRGDSIHSREDILSILARPTESDPEIDFEHLADSIGTLLFAGHETTAVSIAWSLYHLHRNPDWLDKLRAELDQCDMSPESLAAMPLLRAIVQETLRLNPIVTEVLRTLTRPMELGGYRLPTGFSIAAASCLTHYDESIYASPETFDPGRFIDRTYTPSQYYPFGGGNRRCVGAAFATYELAIVLGTLVHNYRFELLDKVPVVPRRRNVTMGPSTGVRMRIIPN</sequence>
<dbReference type="EMBL" id="SJPW01000003">
    <property type="protein sequence ID" value="TWU56994.1"/>
    <property type="molecule type" value="Genomic_DNA"/>
</dbReference>
<dbReference type="Proteomes" id="UP000318288">
    <property type="component" value="Unassembled WGS sequence"/>
</dbReference>
<dbReference type="GO" id="GO:0005506">
    <property type="term" value="F:iron ion binding"/>
    <property type="evidence" value="ECO:0007669"/>
    <property type="project" value="InterPro"/>
</dbReference>
<dbReference type="PANTHER" id="PTHR24305">
    <property type="entry name" value="CYTOCHROME P450"/>
    <property type="match status" value="1"/>
</dbReference>
<keyword evidence="3 4" id="KW-0349">Heme</keyword>
<evidence type="ECO:0000256" key="2">
    <source>
        <dbReference type="ARBA" id="ARBA00010617"/>
    </source>
</evidence>
<dbReference type="SUPFAM" id="SSF48264">
    <property type="entry name" value="Cytochrome P450"/>
    <property type="match status" value="1"/>
</dbReference>
<dbReference type="OrthoDB" id="9789468at2"/>
<comment type="similarity">
    <text evidence="2 4">Belongs to the cytochrome P450 family.</text>
</comment>
<dbReference type="PROSITE" id="PS00086">
    <property type="entry name" value="CYTOCHROME_P450"/>
    <property type="match status" value="1"/>
</dbReference>
<keyword evidence="3 4" id="KW-0479">Metal-binding</keyword>
<dbReference type="PRINTS" id="PR00385">
    <property type="entry name" value="P450"/>
</dbReference>
<gene>
    <name evidence="5" type="ORF">Poly51_29150</name>
</gene>
<evidence type="ECO:0000256" key="3">
    <source>
        <dbReference type="PIRSR" id="PIRSR602401-1"/>
    </source>
</evidence>
<dbReference type="GO" id="GO:0016705">
    <property type="term" value="F:oxidoreductase activity, acting on paired donors, with incorporation or reduction of molecular oxygen"/>
    <property type="evidence" value="ECO:0007669"/>
    <property type="project" value="InterPro"/>
</dbReference>
<dbReference type="InterPro" id="IPR036396">
    <property type="entry name" value="Cyt_P450_sf"/>
</dbReference>
<evidence type="ECO:0000313" key="5">
    <source>
        <dbReference type="EMBL" id="TWU56994.1"/>
    </source>
</evidence>
<dbReference type="InterPro" id="IPR002401">
    <property type="entry name" value="Cyt_P450_E_grp-I"/>
</dbReference>
<dbReference type="Gene3D" id="1.10.630.10">
    <property type="entry name" value="Cytochrome P450"/>
    <property type="match status" value="1"/>
</dbReference>
<dbReference type="GO" id="GO:0020037">
    <property type="term" value="F:heme binding"/>
    <property type="evidence" value="ECO:0007669"/>
    <property type="project" value="InterPro"/>
</dbReference>
<dbReference type="GO" id="GO:0004497">
    <property type="term" value="F:monooxygenase activity"/>
    <property type="evidence" value="ECO:0007669"/>
    <property type="project" value="UniProtKB-KW"/>
</dbReference>
<evidence type="ECO:0000256" key="4">
    <source>
        <dbReference type="RuleBase" id="RU000461"/>
    </source>
</evidence>
<dbReference type="RefSeq" id="WP_146458373.1">
    <property type="nucleotide sequence ID" value="NZ_SJPW01000003.1"/>
</dbReference>
<keyword evidence="3 4" id="KW-0408">Iron</keyword>
<evidence type="ECO:0008006" key="7">
    <source>
        <dbReference type="Google" id="ProtNLM"/>
    </source>
</evidence>
<accession>A0A5C6F980</accession>
<keyword evidence="4" id="KW-0503">Monooxygenase</keyword>
<protein>
    <recommendedName>
        <fullName evidence="7">Cytochrome P450</fullName>
    </recommendedName>
</protein>
<feature type="binding site" description="axial binding residue" evidence="3">
    <location>
        <position position="381"/>
    </location>
    <ligand>
        <name>heme</name>
        <dbReference type="ChEBI" id="CHEBI:30413"/>
    </ligand>
    <ligandPart>
        <name>Fe</name>
        <dbReference type="ChEBI" id="CHEBI:18248"/>
    </ligandPart>
</feature>
<dbReference type="PRINTS" id="PR00463">
    <property type="entry name" value="EP450I"/>
</dbReference>
<keyword evidence="4" id="KW-0560">Oxidoreductase</keyword>
<dbReference type="InterPro" id="IPR001128">
    <property type="entry name" value="Cyt_P450"/>
</dbReference>
<organism evidence="5 6">
    <name type="scientific">Rubripirellula tenax</name>
    <dbReference type="NCBI Taxonomy" id="2528015"/>
    <lineage>
        <taxon>Bacteria</taxon>
        <taxon>Pseudomonadati</taxon>
        <taxon>Planctomycetota</taxon>
        <taxon>Planctomycetia</taxon>
        <taxon>Pirellulales</taxon>
        <taxon>Pirellulaceae</taxon>
        <taxon>Rubripirellula</taxon>
    </lineage>
</organism>
<dbReference type="Pfam" id="PF00067">
    <property type="entry name" value="p450"/>
    <property type="match status" value="1"/>
</dbReference>
<reference evidence="5 6" key="1">
    <citation type="submission" date="2019-02" db="EMBL/GenBank/DDBJ databases">
        <title>Deep-cultivation of Planctomycetes and their phenomic and genomic characterization uncovers novel biology.</title>
        <authorList>
            <person name="Wiegand S."/>
            <person name="Jogler M."/>
            <person name="Boedeker C."/>
            <person name="Pinto D."/>
            <person name="Vollmers J."/>
            <person name="Rivas-Marin E."/>
            <person name="Kohn T."/>
            <person name="Peeters S.H."/>
            <person name="Heuer A."/>
            <person name="Rast P."/>
            <person name="Oberbeckmann S."/>
            <person name="Bunk B."/>
            <person name="Jeske O."/>
            <person name="Meyerdierks A."/>
            <person name="Storesund J.E."/>
            <person name="Kallscheuer N."/>
            <person name="Luecker S."/>
            <person name="Lage O.M."/>
            <person name="Pohl T."/>
            <person name="Merkel B.J."/>
            <person name="Hornburger P."/>
            <person name="Mueller R.-W."/>
            <person name="Bruemmer F."/>
            <person name="Labrenz M."/>
            <person name="Spormann A.M."/>
            <person name="Op Den Camp H."/>
            <person name="Overmann J."/>
            <person name="Amann R."/>
            <person name="Jetten M.S.M."/>
            <person name="Mascher T."/>
            <person name="Medema M.H."/>
            <person name="Devos D.P."/>
            <person name="Kaster A.-K."/>
            <person name="Ovreas L."/>
            <person name="Rohde M."/>
            <person name="Galperin M.Y."/>
            <person name="Jogler C."/>
        </authorList>
    </citation>
    <scope>NUCLEOTIDE SEQUENCE [LARGE SCALE GENOMIC DNA]</scope>
    <source>
        <strain evidence="5 6">Poly51</strain>
    </source>
</reference>
<keyword evidence="6" id="KW-1185">Reference proteome</keyword>
<dbReference type="AlphaFoldDB" id="A0A5C6F980"/>
<dbReference type="InterPro" id="IPR017972">
    <property type="entry name" value="Cyt_P450_CS"/>
</dbReference>
<comment type="cofactor">
    <cofactor evidence="1 3">
        <name>heme</name>
        <dbReference type="ChEBI" id="CHEBI:30413"/>
    </cofactor>
</comment>
<comment type="caution">
    <text evidence="5">The sequence shown here is derived from an EMBL/GenBank/DDBJ whole genome shotgun (WGS) entry which is preliminary data.</text>
</comment>
<evidence type="ECO:0000256" key="1">
    <source>
        <dbReference type="ARBA" id="ARBA00001971"/>
    </source>
</evidence>
<dbReference type="CDD" id="cd11053">
    <property type="entry name" value="CYP110-like"/>
    <property type="match status" value="1"/>
</dbReference>
<proteinExistence type="inferred from homology"/>
<name>A0A5C6F980_9BACT</name>
<dbReference type="PANTHER" id="PTHR24305:SF166">
    <property type="entry name" value="CYTOCHROME P450 12A4, MITOCHONDRIAL-RELATED"/>
    <property type="match status" value="1"/>
</dbReference>